<gene>
    <name evidence="1" type="ORF">H5410_046626</name>
</gene>
<evidence type="ECO:0000313" key="2">
    <source>
        <dbReference type="Proteomes" id="UP000824120"/>
    </source>
</evidence>
<evidence type="ECO:0008006" key="3">
    <source>
        <dbReference type="Google" id="ProtNLM"/>
    </source>
</evidence>
<proteinExistence type="predicted"/>
<evidence type="ECO:0000313" key="1">
    <source>
        <dbReference type="EMBL" id="KAG5586192.1"/>
    </source>
</evidence>
<dbReference type="EMBL" id="JACXVP010000009">
    <property type="protein sequence ID" value="KAG5586192.1"/>
    <property type="molecule type" value="Genomic_DNA"/>
</dbReference>
<comment type="caution">
    <text evidence="1">The sequence shown here is derived from an EMBL/GenBank/DDBJ whole genome shotgun (WGS) entry which is preliminary data.</text>
</comment>
<sequence length="252" mass="30112">MRDDENDELLYTRRIFQQYIIDVFKNFETQRLNFFFFNPHLFRMEVFQGHLNVLRRCERDATKIEFKKRGLPHVPFLIILCNKYKLLTPKSYDIIIRAELPDSNKEAYLHSVVVHHMVNGPCGHLNPTNPCLKSKGHCKFKYTKDIFEQTLKGKNSYPIYRRQHTREHIKVRGQYLDNSRVVPYNPFLLAKFNCHMNVKICSTLMLSKKDKQIEVDEIKEHQSTRWVSLPKATWCLFGYPINEMMPSVYHLQ</sequence>
<dbReference type="Proteomes" id="UP000824120">
    <property type="component" value="Chromosome 9"/>
</dbReference>
<organism evidence="1 2">
    <name type="scientific">Solanum commersonii</name>
    <name type="common">Commerson's wild potato</name>
    <name type="synonym">Commerson's nightshade</name>
    <dbReference type="NCBI Taxonomy" id="4109"/>
    <lineage>
        <taxon>Eukaryota</taxon>
        <taxon>Viridiplantae</taxon>
        <taxon>Streptophyta</taxon>
        <taxon>Embryophyta</taxon>
        <taxon>Tracheophyta</taxon>
        <taxon>Spermatophyta</taxon>
        <taxon>Magnoliopsida</taxon>
        <taxon>eudicotyledons</taxon>
        <taxon>Gunneridae</taxon>
        <taxon>Pentapetalae</taxon>
        <taxon>asterids</taxon>
        <taxon>lamiids</taxon>
        <taxon>Solanales</taxon>
        <taxon>Solanaceae</taxon>
        <taxon>Solanoideae</taxon>
        <taxon>Solaneae</taxon>
        <taxon>Solanum</taxon>
    </lineage>
</organism>
<reference evidence="1 2" key="1">
    <citation type="submission" date="2020-09" db="EMBL/GenBank/DDBJ databases">
        <title>De no assembly of potato wild relative species, Solanum commersonii.</title>
        <authorList>
            <person name="Cho K."/>
        </authorList>
    </citation>
    <scope>NUCLEOTIDE SEQUENCE [LARGE SCALE GENOMIC DNA]</scope>
    <source>
        <strain evidence="1">LZ3.2</strain>
        <tissue evidence="1">Leaf</tissue>
    </source>
</reference>
<dbReference type="OrthoDB" id="1930928at2759"/>
<dbReference type="AlphaFoldDB" id="A0A9J5XGZ4"/>
<dbReference type="PANTHER" id="PTHR10492">
    <property type="match status" value="1"/>
</dbReference>
<protein>
    <recommendedName>
        <fullName evidence="3">Helitron helicase-like domain-containing protein</fullName>
    </recommendedName>
</protein>
<keyword evidence="2" id="KW-1185">Reference proteome</keyword>
<dbReference type="PANTHER" id="PTHR10492:SF100">
    <property type="entry name" value="ATP-DEPENDENT DNA HELICASE"/>
    <property type="match status" value="1"/>
</dbReference>
<name>A0A9J5XGZ4_SOLCO</name>
<accession>A0A9J5XGZ4</accession>